<accession>A0A4U9TAA4</accession>
<reference evidence="1" key="1">
    <citation type="submission" date="2019-05" db="EMBL/GenBank/DDBJ databases">
        <authorList>
            <consortium name="Pathogen Informatics"/>
        </authorList>
    </citation>
    <scope>NUCLEOTIDE SEQUENCE [LARGE SCALE GENOMIC DNA]</scope>
    <source>
        <strain evidence="1">NCTC12965</strain>
    </source>
</reference>
<protein>
    <submittedName>
        <fullName evidence="1">Uncharacterized protein</fullName>
    </submittedName>
</protein>
<organism evidence="1">
    <name type="scientific">Serratia fonticola</name>
    <dbReference type="NCBI Taxonomy" id="47917"/>
    <lineage>
        <taxon>Bacteria</taxon>
        <taxon>Pseudomonadati</taxon>
        <taxon>Pseudomonadota</taxon>
        <taxon>Gammaproteobacteria</taxon>
        <taxon>Enterobacterales</taxon>
        <taxon>Yersiniaceae</taxon>
        <taxon>Serratia</taxon>
    </lineage>
</organism>
<evidence type="ECO:0000313" key="1">
    <source>
        <dbReference type="EMBL" id="VTR15703.1"/>
    </source>
</evidence>
<gene>
    <name evidence="1" type="ORF">NCTC12965_00120</name>
</gene>
<name>A0A4U9TAA4_SERFO</name>
<dbReference type="EMBL" id="CABEEZ010000011">
    <property type="protein sequence ID" value="VTR15703.1"/>
    <property type="molecule type" value="Genomic_DNA"/>
</dbReference>
<dbReference type="AlphaFoldDB" id="A0A4U9TAA4"/>
<proteinExistence type="predicted"/>
<sequence length="82" mass="9275">MMEGRLWRRSGSRRHIVSARLTTHNRLLRLFVLVLGIVIQQDVIVIRTLESGAGWLAEAQVELLELALVQSPLFASDIDMAH</sequence>